<evidence type="ECO:0000313" key="3">
    <source>
        <dbReference type="Proteomes" id="UP000485058"/>
    </source>
</evidence>
<protein>
    <submittedName>
        <fullName evidence="2">Uncharacterized protein</fullName>
    </submittedName>
</protein>
<dbReference type="EMBL" id="BLLF01000274">
    <property type="protein sequence ID" value="GFH09913.1"/>
    <property type="molecule type" value="Genomic_DNA"/>
</dbReference>
<comment type="caution">
    <text evidence="2">The sequence shown here is derived from an EMBL/GenBank/DDBJ whole genome shotgun (WGS) entry which is preliminary data.</text>
</comment>
<proteinExistence type="predicted"/>
<reference evidence="2 3" key="1">
    <citation type="submission" date="2020-02" db="EMBL/GenBank/DDBJ databases">
        <title>Draft genome sequence of Haematococcus lacustris strain NIES-144.</title>
        <authorList>
            <person name="Morimoto D."/>
            <person name="Nakagawa S."/>
            <person name="Yoshida T."/>
            <person name="Sawayama S."/>
        </authorList>
    </citation>
    <scope>NUCLEOTIDE SEQUENCE [LARGE SCALE GENOMIC DNA]</scope>
    <source>
        <strain evidence="2 3">NIES-144</strain>
    </source>
</reference>
<gene>
    <name evidence="2" type="ORF">HaLaN_05141</name>
</gene>
<organism evidence="2 3">
    <name type="scientific">Haematococcus lacustris</name>
    <name type="common">Green alga</name>
    <name type="synonym">Haematococcus pluvialis</name>
    <dbReference type="NCBI Taxonomy" id="44745"/>
    <lineage>
        <taxon>Eukaryota</taxon>
        <taxon>Viridiplantae</taxon>
        <taxon>Chlorophyta</taxon>
        <taxon>core chlorophytes</taxon>
        <taxon>Chlorophyceae</taxon>
        <taxon>CS clade</taxon>
        <taxon>Chlamydomonadales</taxon>
        <taxon>Haematococcaceae</taxon>
        <taxon>Haematococcus</taxon>
    </lineage>
</organism>
<evidence type="ECO:0000313" key="2">
    <source>
        <dbReference type="EMBL" id="GFH09913.1"/>
    </source>
</evidence>
<accession>A0A699YIJ9</accession>
<keyword evidence="3" id="KW-1185">Reference proteome</keyword>
<name>A0A699YIJ9_HAELA</name>
<feature type="compositionally biased region" description="Polar residues" evidence="1">
    <location>
        <begin position="73"/>
        <end position="83"/>
    </location>
</feature>
<dbReference type="Proteomes" id="UP000485058">
    <property type="component" value="Unassembled WGS sequence"/>
</dbReference>
<sequence length="161" mass="17714">MAKDKGPGKKQKASRYPQGKQRQERRDGWTTRRRQVPPPPYVSPHCHQGTGGRCTARVQENQAQATARMDGSPCTSLHKSPNNSSSIASYGRPAFMSSLSQAWWSSTGVLMQLLLPCFSHLVLTLIPKPCLAHTLHCNHCCSSYASPRSRTARCPGVTTQP</sequence>
<feature type="compositionally biased region" description="Basic and acidic residues" evidence="1">
    <location>
        <begin position="21"/>
        <end position="30"/>
    </location>
</feature>
<feature type="region of interest" description="Disordered" evidence="1">
    <location>
        <begin position="1"/>
        <end position="83"/>
    </location>
</feature>
<dbReference type="AlphaFoldDB" id="A0A699YIJ9"/>
<feature type="non-terminal residue" evidence="2">
    <location>
        <position position="1"/>
    </location>
</feature>
<evidence type="ECO:0000256" key="1">
    <source>
        <dbReference type="SAM" id="MobiDB-lite"/>
    </source>
</evidence>